<gene>
    <name evidence="2" type="primary">Cni-B0238.11</name>
    <name evidence="2" type="synonym">Cnig_chr_V.g18615</name>
    <name evidence="2" type="ORF">B9Z55_018615</name>
</gene>
<reference evidence="3" key="1">
    <citation type="submission" date="2017-10" db="EMBL/GenBank/DDBJ databases">
        <title>Rapid genome shrinkage in a self-fertile nematode reveals novel sperm competition proteins.</title>
        <authorList>
            <person name="Yin D."/>
            <person name="Schwarz E.M."/>
            <person name="Thomas C.G."/>
            <person name="Felde R.L."/>
            <person name="Korf I.F."/>
            <person name="Cutter A.D."/>
            <person name="Schartner C.M."/>
            <person name="Ralston E.J."/>
            <person name="Meyer B.J."/>
            <person name="Haag E.S."/>
        </authorList>
    </citation>
    <scope>NUCLEOTIDE SEQUENCE [LARGE SCALE GENOMIC DNA]</scope>
    <source>
        <strain evidence="3">JU1422</strain>
    </source>
</reference>
<dbReference type="SUPFAM" id="SSF47095">
    <property type="entry name" value="HMG-box"/>
    <property type="match status" value="1"/>
</dbReference>
<dbReference type="OrthoDB" id="5831108at2759"/>
<organism evidence="2 3">
    <name type="scientific">Caenorhabditis nigoni</name>
    <dbReference type="NCBI Taxonomy" id="1611254"/>
    <lineage>
        <taxon>Eukaryota</taxon>
        <taxon>Metazoa</taxon>
        <taxon>Ecdysozoa</taxon>
        <taxon>Nematoda</taxon>
        <taxon>Chromadorea</taxon>
        <taxon>Rhabditida</taxon>
        <taxon>Rhabditina</taxon>
        <taxon>Rhabditomorpha</taxon>
        <taxon>Rhabditoidea</taxon>
        <taxon>Rhabditidae</taxon>
        <taxon>Peloderinae</taxon>
        <taxon>Caenorhabditis</taxon>
    </lineage>
</organism>
<dbReference type="Gene3D" id="1.10.30.10">
    <property type="entry name" value="High mobility group box domain"/>
    <property type="match status" value="1"/>
</dbReference>
<evidence type="ECO:0000256" key="1">
    <source>
        <dbReference type="SAM" id="MobiDB-lite"/>
    </source>
</evidence>
<sequence>MSLLKKFLLIFRIIMGKRKNGGTANTREAKTAKFDQSPAKADKRAAHSSDTDEDEEEPTHVEAEETRHDEGPFNYEPDQFRLLVESFTEYVHSQDNGACSVHNMERVVADWIKTQDELIDARCFITDYRKYSKQAVRFRNYQLTHASPTLIAYLGSDKVLPEFSSYPDRLQTKAQLYIKKNNIEIKGILGGKPMKDLHARMQNDKEGTRECEEELQELKTQLMPNLQEFLDSHPHLTDEQKKHISAKIAALERQCNPKAPTPKTPKKKGKEVVTAFSLFCKSKNDKYRDLSEVEREKKLSKKFAKLSDEARDLFEGLAMNMS</sequence>
<dbReference type="STRING" id="1611254.A0A2G5TF03"/>
<feature type="region of interest" description="Disordered" evidence="1">
    <location>
        <begin position="21"/>
        <end position="73"/>
    </location>
</feature>
<evidence type="ECO:0000313" key="3">
    <source>
        <dbReference type="Proteomes" id="UP000230233"/>
    </source>
</evidence>
<evidence type="ECO:0000313" key="2">
    <source>
        <dbReference type="EMBL" id="PIC25838.1"/>
    </source>
</evidence>
<dbReference type="Proteomes" id="UP000230233">
    <property type="component" value="Chromosome V"/>
</dbReference>
<proteinExistence type="predicted"/>
<feature type="compositionally biased region" description="Basic and acidic residues" evidence="1">
    <location>
        <begin position="58"/>
        <end position="71"/>
    </location>
</feature>
<dbReference type="InterPro" id="IPR036910">
    <property type="entry name" value="HMG_box_dom_sf"/>
</dbReference>
<accession>A0A2G5TF03</accession>
<comment type="caution">
    <text evidence="2">The sequence shown here is derived from an EMBL/GenBank/DDBJ whole genome shotgun (WGS) entry which is preliminary data.</text>
</comment>
<feature type="compositionally biased region" description="Basic and acidic residues" evidence="1">
    <location>
        <begin position="40"/>
        <end position="50"/>
    </location>
</feature>
<name>A0A2G5TF03_9PELO</name>
<protein>
    <submittedName>
        <fullName evidence="2">Uncharacterized protein</fullName>
    </submittedName>
</protein>
<keyword evidence="3" id="KW-1185">Reference proteome</keyword>
<dbReference type="AlphaFoldDB" id="A0A2G5TF03"/>
<dbReference type="EMBL" id="PDUG01000005">
    <property type="protein sequence ID" value="PIC25838.1"/>
    <property type="molecule type" value="Genomic_DNA"/>
</dbReference>